<dbReference type="InterPro" id="IPR055592">
    <property type="entry name" value="DUF7168"/>
</dbReference>
<accession>A0ABY5Z4F0</accession>
<dbReference type="EMBL" id="CP073721">
    <property type="protein sequence ID" value="UWZ36909.1"/>
    <property type="molecule type" value="Genomic_DNA"/>
</dbReference>
<dbReference type="Pfam" id="PF10979">
    <property type="entry name" value="DUF2786"/>
    <property type="match status" value="1"/>
</dbReference>
<reference evidence="4" key="1">
    <citation type="submission" date="2021-04" db="EMBL/GenBank/DDBJ databases">
        <title>Biosynthetic gene clusters of Dactylosporangioum roseum.</title>
        <authorList>
            <person name="Hartkoorn R.C."/>
            <person name="Beaudoing E."/>
            <person name="Hot D."/>
            <person name="Moureu S."/>
        </authorList>
    </citation>
    <scope>NUCLEOTIDE SEQUENCE</scope>
    <source>
        <strain evidence="4">NRRL B-16295</strain>
    </source>
</reference>
<feature type="region of interest" description="Disordered" evidence="1">
    <location>
        <begin position="1"/>
        <end position="37"/>
    </location>
</feature>
<feature type="domain" description="DUF2786" evidence="2">
    <location>
        <begin position="238"/>
        <end position="273"/>
    </location>
</feature>
<dbReference type="RefSeq" id="WP_260726259.1">
    <property type="nucleotide sequence ID" value="NZ_BAAABS010000053.1"/>
</dbReference>
<protein>
    <submittedName>
        <fullName evidence="4">DUF2786 domain-containing protein</fullName>
    </submittedName>
</protein>
<feature type="compositionally biased region" description="Basic residues" evidence="1">
    <location>
        <begin position="1"/>
        <end position="15"/>
    </location>
</feature>
<gene>
    <name evidence="4" type="ORF">Drose_00775</name>
</gene>
<keyword evidence="5" id="KW-1185">Reference proteome</keyword>
<name>A0ABY5Z4F0_9ACTN</name>
<dbReference type="InterPro" id="IPR024498">
    <property type="entry name" value="DUF2786"/>
</dbReference>
<dbReference type="Pfam" id="PF23771">
    <property type="entry name" value="DUF7168"/>
    <property type="match status" value="1"/>
</dbReference>
<feature type="domain" description="DUF7168" evidence="3">
    <location>
        <begin position="304"/>
        <end position="406"/>
    </location>
</feature>
<evidence type="ECO:0000259" key="3">
    <source>
        <dbReference type="Pfam" id="PF23771"/>
    </source>
</evidence>
<evidence type="ECO:0000313" key="4">
    <source>
        <dbReference type="EMBL" id="UWZ36909.1"/>
    </source>
</evidence>
<proteinExistence type="predicted"/>
<sequence>MGIKNRERRRAKQKARQQQQQGRRERAGSEFGDGAPADPAFAGPFGLIDGGARPARMMALLVNEAMQALHVKDEDTVQRCCDVLVGGSGGTGGRRAVDTALIAALRRDLTEAWRRGWQPADVVRVAQRRYGARHRRIVVDVIAAEMRGYAAATVDERWEAQVRDLGATVWWERDDQYLSALGEREGLARPALIRCALEVLYVFNTCPQIQKLCPLPGQARRGSLGAATREQAVHARQLDRVRALLAKAESTSFPEEAETYTAKAQELMARYSINYALLSAGAGARDEPVGRRIGVDNPYEAPKVLLLDAVARANRCRTVWSNSFGFVTVLGFPSDVDGVEIVFTSLLVQATGAMVAAGSHRDADGRSSTRSFRQSFLTAYAQRIGERLTTATKDATEQATRDMADGPEAERLLPVLASREAKVGAFTDELFPDLVGKQVAVTNPDGWASGRAAADRARLNARESLTAEA</sequence>
<evidence type="ECO:0000256" key="1">
    <source>
        <dbReference type="SAM" id="MobiDB-lite"/>
    </source>
</evidence>
<dbReference type="Proteomes" id="UP001058271">
    <property type="component" value="Chromosome"/>
</dbReference>
<evidence type="ECO:0000259" key="2">
    <source>
        <dbReference type="Pfam" id="PF10979"/>
    </source>
</evidence>
<organism evidence="4 5">
    <name type="scientific">Dactylosporangium roseum</name>
    <dbReference type="NCBI Taxonomy" id="47989"/>
    <lineage>
        <taxon>Bacteria</taxon>
        <taxon>Bacillati</taxon>
        <taxon>Actinomycetota</taxon>
        <taxon>Actinomycetes</taxon>
        <taxon>Micromonosporales</taxon>
        <taxon>Micromonosporaceae</taxon>
        <taxon>Dactylosporangium</taxon>
    </lineage>
</organism>
<evidence type="ECO:0000313" key="5">
    <source>
        <dbReference type="Proteomes" id="UP001058271"/>
    </source>
</evidence>